<reference evidence="1 2" key="1">
    <citation type="submission" date="2019-03" db="EMBL/GenBank/DDBJ databases">
        <authorList>
            <person name="Gonzalez-Pimentel J.L."/>
        </authorList>
    </citation>
    <scope>NUCLEOTIDE SEQUENCE [LARGE SCALE GENOMIC DNA]</scope>
    <source>
        <strain evidence="1 2">JCM 31289</strain>
    </source>
</reference>
<protein>
    <submittedName>
        <fullName evidence="1">Uncharacterized protein</fullName>
    </submittedName>
</protein>
<dbReference type="OrthoDB" id="9860774at2"/>
<dbReference type="AlphaFoldDB" id="A0A4Z0HD93"/>
<sequence>MSVPAVGRPHRARLSMVFLAFGVAMLGLAGCGSSKGDKPKATDFDKFVERHRCEKLVRGSDGDIDMSCIDPQNGQRVDIEFEANDRPDQYFTDTTFGGIVHVFSPDEVHKSKAYSKIKKS</sequence>
<dbReference type="Proteomes" id="UP000297948">
    <property type="component" value="Unassembled WGS sequence"/>
</dbReference>
<organism evidence="1 2">
    <name type="scientific">Streptomyces palmae</name>
    <dbReference type="NCBI Taxonomy" id="1701085"/>
    <lineage>
        <taxon>Bacteria</taxon>
        <taxon>Bacillati</taxon>
        <taxon>Actinomycetota</taxon>
        <taxon>Actinomycetes</taxon>
        <taxon>Kitasatosporales</taxon>
        <taxon>Streptomycetaceae</taxon>
        <taxon>Streptomyces</taxon>
    </lineage>
</organism>
<comment type="caution">
    <text evidence="1">The sequence shown here is derived from an EMBL/GenBank/DDBJ whole genome shotgun (WGS) entry which is preliminary data.</text>
</comment>
<proteinExistence type="predicted"/>
<gene>
    <name evidence="1" type="ORF">E4099_06625</name>
</gene>
<accession>A0A4Z0HD93</accession>
<dbReference type="EMBL" id="SRID01000037">
    <property type="protein sequence ID" value="TGB15561.1"/>
    <property type="molecule type" value="Genomic_DNA"/>
</dbReference>
<evidence type="ECO:0000313" key="1">
    <source>
        <dbReference type="EMBL" id="TGB15561.1"/>
    </source>
</evidence>
<dbReference type="RefSeq" id="WP_135338001.1">
    <property type="nucleotide sequence ID" value="NZ_JBHLTX010000013.1"/>
</dbReference>
<evidence type="ECO:0000313" key="2">
    <source>
        <dbReference type="Proteomes" id="UP000297948"/>
    </source>
</evidence>
<keyword evidence="2" id="KW-1185">Reference proteome</keyword>
<name>A0A4Z0HD93_9ACTN</name>